<keyword evidence="9" id="KW-0915">Sodium</keyword>
<protein>
    <recommendedName>
        <fullName evidence="9">Fluoride-specific ion channel FluC</fullName>
    </recommendedName>
</protein>
<evidence type="ECO:0000256" key="9">
    <source>
        <dbReference type="HAMAP-Rule" id="MF_00454"/>
    </source>
</evidence>
<evidence type="ECO:0000313" key="11">
    <source>
        <dbReference type="Proteomes" id="UP000000379"/>
    </source>
</evidence>
<proteinExistence type="inferred from homology"/>
<keyword evidence="9" id="KW-0813">Transport</keyword>
<comment type="activity regulation">
    <text evidence="9">Na(+) is not transported, but it plays an essential structural role and its presence is essential for fluoride channel function.</text>
</comment>
<evidence type="ECO:0000256" key="6">
    <source>
        <dbReference type="ARBA" id="ARBA00023303"/>
    </source>
</evidence>
<dbReference type="RefSeq" id="WP_013178067.1">
    <property type="nucleotide sequence ID" value="NC_014221.1"/>
</dbReference>
<dbReference type="HOGENOM" id="CLU_114342_2_3_0"/>
<dbReference type="eggNOG" id="COG0239">
    <property type="taxonomic scope" value="Bacteria"/>
</dbReference>
<dbReference type="GO" id="GO:0046872">
    <property type="term" value="F:metal ion binding"/>
    <property type="evidence" value="ECO:0007669"/>
    <property type="project" value="UniProtKB-KW"/>
</dbReference>
<dbReference type="GO" id="GO:0140114">
    <property type="term" value="P:cellular detoxification of fluoride"/>
    <property type="evidence" value="ECO:0007669"/>
    <property type="project" value="UniProtKB-UniRule"/>
</dbReference>
<sequence>MKPAFFVAFALAGALGVTARYLLDVTLTTRLRTPYWNWGVLSVNLSGAFLLGLLVDLSARHPLLEGYRVLLGSGFLGAYTTFSTWMYDTVRLLERERWRAAYFSAALVPLLGVALIALGFALAAQGSGWAGLG</sequence>
<comment type="function">
    <text evidence="9">Fluoride-specific ion channel. Important for reducing fluoride concentration in the cell, thus reducing its toxicity.</text>
</comment>
<dbReference type="AlphaFoldDB" id="D7CY60"/>
<keyword evidence="11" id="KW-1185">Reference proteome</keyword>
<evidence type="ECO:0000256" key="8">
    <source>
        <dbReference type="ARBA" id="ARBA00035585"/>
    </source>
</evidence>
<reference evidence="10 11" key="2">
    <citation type="journal article" date="2011" name="Stand. Genomic Sci.">
        <title>Complete genome sequence of Truepera radiovictrix type strain (RQ-24).</title>
        <authorList>
            <person name="Ivanova N."/>
            <person name="Rohde C."/>
            <person name="Munk C."/>
            <person name="Nolan M."/>
            <person name="Lucas S."/>
            <person name="Del Rio T.G."/>
            <person name="Tice H."/>
            <person name="Deshpande S."/>
            <person name="Cheng J.F."/>
            <person name="Tapia R."/>
            <person name="Han C."/>
            <person name="Goodwin L."/>
            <person name="Pitluck S."/>
            <person name="Liolios K."/>
            <person name="Mavromatis K."/>
            <person name="Mikhailova N."/>
            <person name="Pati A."/>
            <person name="Chen A."/>
            <person name="Palaniappan K."/>
            <person name="Land M."/>
            <person name="Hauser L."/>
            <person name="Chang Y.J."/>
            <person name="Jeffries C.D."/>
            <person name="Brambilla E."/>
            <person name="Rohde M."/>
            <person name="Goker M."/>
            <person name="Tindall B.J."/>
            <person name="Woyke T."/>
            <person name="Bristow J."/>
            <person name="Eisen J.A."/>
            <person name="Markowitz V."/>
            <person name="Hugenholtz P."/>
            <person name="Kyrpides N.C."/>
            <person name="Klenk H.P."/>
            <person name="Lapidus A."/>
        </authorList>
    </citation>
    <scope>NUCLEOTIDE SEQUENCE [LARGE SCALE GENOMIC DNA]</scope>
    <source>
        <strain evidence="11">DSM 17093 / CIP 108686 / LMG 22925 / RQ-24</strain>
    </source>
</reference>
<dbReference type="OrthoDB" id="9815830at2"/>
<dbReference type="GO" id="GO:0062054">
    <property type="term" value="F:fluoride channel activity"/>
    <property type="evidence" value="ECO:0007669"/>
    <property type="project" value="UniProtKB-UniRule"/>
</dbReference>
<comment type="catalytic activity">
    <reaction evidence="8">
        <text>fluoride(in) = fluoride(out)</text>
        <dbReference type="Rhea" id="RHEA:76159"/>
        <dbReference type="ChEBI" id="CHEBI:17051"/>
    </reaction>
    <physiologicalReaction direction="left-to-right" evidence="8">
        <dbReference type="Rhea" id="RHEA:76160"/>
    </physiologicalReaction>
</comment>
<dbReference type="Proteomes" id="UP000000379">
    <property type="component" value="Chromosome"/>
</dbReference>
<feature type="binding site" evidence="9">
    <location>
        <position position="77"/>
    </location>
    <ligand>
        <name>Na(+)</name>
        <dbReference type="ChEBI" id="CHEBI:29101"/>
        <note>structural</note>
    </ligand>
</feature>
<evidence type="ECO:0000256" key="4">
    <source>
        <dbReference type="ARBA" id="ARBA00022989"/>
    </source>
</evidence>
<feature type="binding site" evidence="9">
    <location>
        <position position="80"/>
    </location>
    <ligand>
        <name>Na(+)</name>
        <dbReference type="ChEBI" id="CHEBI:29101"/>
        <note>structural</note>
    </ligand>
</feature>
<dbReference type="InterPro" id="IPR003691">
    <property type="entry name" value="FluC"/>
</dbReference>
<dbReference type="KEGG" id="tra:Trad_1580"/>
<dbReference type="STRING" id="649638.Trad_1580"/>
<evidence type="ECO:0000256" key="1">
    <source>
        <dbReference type="ARBA" id="ARBA00004651"/>
    </source>
</evidence>
<comment type="similarity">
    <text evidence="7 9">Belongs to the fluoride channel Fluc/FEX (TC 1.A.43) family.</text>
</comment>
<keyword evidence="2 9" id="KW-1003">Cell membrane</keyword>
<keyword evidence="6 9" id="KW-0407">Ion channel</keyword>
<dbReference type="EMBL" id="CP002049">
    <property type="protein sequence ID" value="ADI14699.1"/>
    <property type="molecule type" value="Genomic_DNA"/>
</dbReference>
<keyword evidence="9" id="KW-0406">Ion transport</keyword>
<dbReference type="PANTHER" id="PTHR28259">
    <property type="entry name" value="FLUORIDE EXPORT PROTEIN 1-RELATED"/>
    <property type="match status" value="1"/>
</dbReference>
<feature type="transmembrane region" description="Helical" evidence="9">
    <location>
        <begin position="67"/>
        <end position="87"/>
    </location>
</feature>
<dbReference type="HAMAP" id="MF_00454">
    <property type="entry name" value="FluC"/>
    <property type="match status" value="1"/>
</dbReference>
<dbReference type="PANTHER" id="PTHR28259:SF1">
    <property type="entry name" value="FLUORIDE EXPORT PROTEIN 1-RELATED"/>
    <property type="match status" value="1"/>
</dbReference>
<evidence type="ECO:0000256" key="2">
    <source>
        <dbReference type="ARBA" id="ARBA00022475"/>
    </source>
</evidence>
<keyword evidence="9" id="KW-0479">Metal-binding</keyword>
<evidence type="ECO:0000256" key="5">
    <source>
        <dbReference type="ARBA" id="ARBA00023136"/>
    </source>
</evidence>
<reference evidence="11" key="1">
    <citation type="submission" date="2010-05" db="EMBL/GenBank/DDBJ databases">
        <title>The complete genome of Truepera radiovictris DSM 17093.</title>
        <authorList>
            <consortium name="US DOE Joint Genome Institute (JGI-PGF)"/>
            <person name="Lucas S."/>
            <person name="Copeland A."/>
            <person name="Lapidus A."/>
            <person name="Glavina del Rio T."/>
            <person name="Dalin E."/>
            <person name="Tice H."/>
            <person name="Bruce D."/>
            <person name="Goodwin L."/>
            <person name="Pitluck S."/>
            <person name="Kyrpides N."/>
            <person name="Mavromatis K."/>
            <person name="Ovchinnikova G."/>
            <person name="Munk A.C."/>
            <person name="Detter J.C."/>
            <person name="Han C."/>
            <person name="Tapia R."/>
            <person name="Land M."/>
            <person name="Hauser L."/>
            <person name="Markowitz V."/>
            <person name="Cheng J.-F."/>
            <person name="Hugenholtz P."/>
            <person name="Woyke T."/>
            <person name="Wu D."/>
            <person name="Tindall B."/>
            <person name="Pomrenke H.G."/>
            <person name="Brambilla E."/>
            <person name="Klenk H.-P."/>
            <person name="Eisen J.A."/>
        </authorList>
    </citation>
    <scope>NUCLEOTIDE SEQUENCE [LARGE SCALE GENOMIC DNA]</scope>
    <source>
        <strain evidence="11">DSM 17093 / CIP 108686 / LMG 22925 / RQ-24</strain>
    </source>
</reference>
<comment type="subcellular location">
    <subcellularLocation>
        <location evidence="1 9">Cell membrane</location>
        <topology evidence="1 9">Multi-pass membrane protein</topology>
    </subcellularLocation>
</comment>
<keyword evidence="5 9" id="KW-0472">Membrane</keyword>
<evidence type="ECO:0000313" key="10">
    <source>
        <dbReference type="EMBL" id="ADI14699.1"/>
    </source>
</evidence>
<feature type="transmembrane region" description="Helical" evidence="9">
    <location>
        <begin position="99"/>
        <end position="124"/>
    </location>
</feature>
<evidence type="ECO:0000256" key="7">
    <source>
        <dbReference type="ARBA" id="ARBA00035120"/>
    </source>
</evidence>
<organism evidence="10 11">
    <name type="scientific">Truepera radiovictrix (strain DSM 17093 / CIP 108686 / LMG 22925 / RQ-24)</name>
    <dbReference type="NCBI Taxonomy" id="649638"/>
    <lineage>
        <taxon>Bacteria</taxon>
        <taxon>Thermotogati</taxon>
        <taxon>Deinococcota</taxon>
        <taxon>Deinococci</taxon>
        <taxon>Trueperales</taxon>
        <taxon>Trueperaceae</taxon>
        <taxon>Truepera</taxon>
    </lineage>
</organism>
<gene>
    <name evidence="9" type="primary">fluC</name>
    <name evidence="9" type="synonym">crcB</name>
    <name evidence="10" type="ordered locus">Trad_1580</name>
</gene>
<dbReference type="Pfam" id="PF02537">
    <property type="entry name" value="CRCB"/>
    <property type="match status" value="1"/>
</dbReference>
<evidence type="ECO:0000256" key="3">
    <source>
        <dbReference type="ARBA" id="ARBA00022692"/>
    </source>
</evidence>
<name>D7CY60_TRURR</name>
<keyword evidence="4 9" id="KW-1133">Transmembrane helix</keyword>
<dbReference type="GO" id="GO:0005886">
    <property type="term" value="C:plasma membrane"/>
    <property type="evidence" value="ECO:0007669"/>
    <property type="project" value="UniProtKB-SubCell"/>
</dbReference>
<keyword evidence="3 9" id="KW-0812">Transmembrane</keyword>
<accession>D7CY60</accession>
<feature type="transmembrane region" description="Helical" evidence="9">
    <location>
        <begin position="35"/>
        <end position="55"/>
    </location>
</feature>